<dbReference type="AlphaFoldDB" id="A0A166WZB6"/>
<gene>
    <name evidence="1" type="ORF">FIBSPDRAFT_809370</name>
</gene>
<evidence type="ECO:0008006" key="3">
    <source>
        <dbReference type="Google" id="ProtNLM"/>
    </source>
</evidence>
<sequence>MNSQAGGPVGPTLLSAIQRFKSNDFLQSHANHLFSSSFSESANELQELLHATDQLSHSLNVHSSTSFSNPKLISMLRQEATISHTLHLSDQNIRQTVTALRTRSGASYGEDVPTDRSLVADWAISRLEACGNLVGMETFKEDLEREGRMTFVLGGKVLVIDIELSVDRTLLLGPPRITLNSLKTSYAVPNGAPADGSVTANTEGSASLDAILTSSVGSFLDEVQKETDLLDAMEAERLGKGLADQLRYLMMLDKVAANKEEEGGGMRWFVDVDELGANSEKFASSEADAIASALSLPSAPLDIYLNRSHGLPLPYLTSPSLSFLVHLTPLAYLTTLRAVPGISSVPPPNLNLPKLDVPLTHLRQFLTGHPPPKGATVATLTLEPCILSAYPLSLTGPYGAHTDRPTFSFAQPDDKRIFPQIHPQEQVVASAHETYAWTLDFTSSGKSPGVVISQSRMRQIERVLYPAASVDSMSDIGLISFGTGSRDRDWVDMLLAMPEVSQGASAPKKYTTLYRSPSSAHPPLRLRLTPPEEPGFLLEKARVKNMHEVWGVIEVVKEQCWINALLTSSEWTTANSAASQSQETPAADPVSEEVLEALLKGTHIPNEIPVELFFPSTSNSNFPSVSELGFDISDTVPTHNREPPKLTMTLPERPPLTGFTEVIVSYDQMKVNGVKVEVGGRMGMEGSGIDIEVLEEVCRRGGALGLAGRVWKGSDTMVI</sequence>
<name>A0A166WZB6_9AGAM</name>
<dbReference type="EMBL" id="KV417480">
    <property type="protein sequence ID" value="KZP34267.1"/>
    <property type="molecule type" value="Genomic_DNA"/>
</dbReference>
<dbReference type="OrthoDB" id="544685at2759"/>
<protein>
    <recommendedName>
        <fullName evidence="3">Mediator complex subunit 1</fullName>
    </recommendedName>
</protein>
<accession>A0A166WZB6</accession>
<evidence type="ECO:0000313" key="1">
    <source>
        <dbReference type="EMBL" id="KZP34267.1"/>
    </source>
</evidence>
<keyword evidence="2" id="KW-1185">Reference proteome</keyword>
<dbReference type="STRING" id="436010.A0A166WZB6"/>
<organism evidence="1 2">
    <name type="scientific">Athelia psychrophila</name>
    <dbReference type="NCBI Taxonomy" id="1759441"/>
    <lineage>
        <taxon>Eukaryota</taxon>
        <taxon>Fungi</taxon>
        <taxon>Dikarya</taxon>
        <taxon>Basidiomycota</taxon>
        <taxon>Agaricomycotina</taxon>
        <taxon>Agaricomycetes</taxon>
        <taxon>Agaricomycetidae</taxon>
        <taxon>Atheliales</taxon>
        <taxon>Atheliaceae</taxon>
        <taxon>Athelia</taxon>
    </lineage>
</organism>
<dbReference type="Proteomes" id="UP000076532">
    <property type="component" value="Unassembled WGS sequence"/>
</dbReference>
<proteinExistence type="predicted"/>
<evidence type="ECO:0000313" key="2">
    <source>
        <dbReference type="Proteomes" id="UP000076532"/>
    </source>
</evidence>
<reference evidence="1 2" key="1">
    <citation type="journal article" date="2016" name="Mol. Biol. Evol.">
        <title>Comparative Genomics of Early-Diverging Mushroom-Forming Fungi Provides Insights into the Origins of Lignocellulose Decay Capabilities.</title>
        <authorList>
            <person name="Nagy L.G."/>
            <person name="Riley R."/>
            <person name="Tritt A."/>
            <person name="Adam C."/>
            <person name="Daum C."/>
            <person name="Floudas D."/>
            <person name="Sun H."/>
            <person name="Yadav J.S."/>
            <person name="Pangilinan J."/>
            <person name="Larsson K.H."/>
            <person name="Matsuura K."/>
            <person name="Barry K."/>
            <person name="Labutti K."/>
            <person name="Kuo R."/>
            <person name="Ohm R.A."/>
            <person name="Bhattacharya S.S."/>
            <person name="Shirouzu T."/>
            <person name="Yoshinaga Y."/>
            <person name="Martin F.M."/>
            <person name="Grigoriev I.V."/>
            <person name="Hibbett D.S."/>
        </authorList>
    </citation>
    <scope>NUCLEOTIDE SEQUENCE [LARGE SCALE GENOMIC DNA]</scope>
    <source>
        <strain evidence="1 2">CBS 109695</strain>
    </source>
</reference>